<dbReference type="PANTHER" id="PTHR43184">
    <property type="entry name" value="MAJOR FACILITATOR SUPERFAMILY TRANSPORTER 16, ISOFORM B"/>
    <property type="match status" value="1"/>
</dbReference>
<protein>
    <submittedName>
        <fullName evidence="10">DgyrCDS12731</fullName>
    </submittedName>
</protein>
<evidence type="ECO:0000256" key="4">
    <source>
        <dbReference type="ARBA" id="ARBA00022597"/>
    </source>
</evidence>
<dbReference type="PROSITE" id="PS50850">
    <property type="entry name" value="MFS"/>
    <property type="match status" value="1"/>
</dbReference>
<keyword evidence="6 8" id="KW-1133">Transmembrane helix</keyword>
<keyword evidence="3" id="KW-0813">Transport</keyword>
<dbReference type="PANTHER" id="PTHR43184:SF30">
    <property type="entry name" value="MFS DOMAIN-CONTAINING PROTEIN"/>
    <property type="match status" value="1"/>
</dbReference>
<feature type="transmembrane region" description="Helical" evidence="8">
    <location>
        <begin position="164"/>
        <end position="186"/>
    </location>
</feature>
<dbReference type="AlphaFoldDB" id="A0A7I8W8F6"/>
<dbReference type="InterPro" id="IPR020846">
    <property type="entry name" value="MFS_dom"/>
</dbReference>
<organism evidence="10 11">
    <name type="scientific">Dimorphilus gyrociliatus</name>
    <dbReference type="NCBI Taxonomy" id="2664684"/>
    <lineage>
        <taxon>Eukaryota</taxon>
        <taxon>Metazoa</taxon>
        <taxon>Spiralia</taxon>
        <taxon>Lophotrochozoa</taxon>
        <taxon>Annelida</taxon>
        <taxon>Polychaeta</taxon>
        <taxon>Polychaeta incertae sedis</taxon>
        <taxon>Dinophilidae</taxon>
        <taxon>Dimorphilus</taxon>
    </lineage>
</organism>
<evidence type="ECO:0000256" key="2">
    <source>
        <dbReference type="ARBA" id="ARBA00009598"/>
    </source>
</evidence>
<evidence type="ECO:0000256" key="6">
    <source>
        <dbReference type="ARBA" id="ARBA00022989"/>
    </source>
</evidence>
<dbReference type="EMBL" id="CAJFCJ010000021">
    <property type="protein sequence ID" value="CAD5124449.1"/>
    <property type="molecule type" value="Genomic_DNA"/>
</dbReference>
<keyword evidence="5 8" id="KW-0812">Transmembrane</keyword>
<dbReference type="PIRSF" id="PIRSF002808">
    <property type="entry name" value="Hexose_phosphate_transp"/>
    <property type="match status" value="1"/>
</dbReference>
<dbReference type="GO" id="GO:0022857">
    <property type="term" value="F:transmembrane transporter activity"/>
    <property type="evidence" value="ECO:0007669"/>
    <property type="project" value="InterPro"/>
</dbReference>
<keyword evidence="11" id="KW-1185">Reference proteome</keyword>
<dbReference type="InterPro" id="IPR011701">
    <property type="entry name" value="MFS"/>
</dbReference>
<feature type="transmembrane region" description="Helical" evidence="8">
    <location>
        <begin position="383"/>
        <end position="407"/>
    </location>
</feature>
<comment type="subcellular location">
    <subcellularLocation>
        <location evidence="1">Membrane</location>
        <topology evidence="1">Multi-pass membrane protein</topology>
    </subcellularLocation>
</comment>
<gene>
    <name evidence="10" type="ORF">DGYR_LOCUS11991</name>
</gene>
<feature type="transmembrane region" description="Helical" evidence="8">
    <location>
        <begin position="7"/>
        <end position="27"/>
    </location>
</feature>
<proteinExistence type="inferred from homology"/>
<comment type="caution">
    <text evidence="10">The sequence shown here is derived from an EMBL/GenBank/DDBJ whole genome shotgun (WGS) entry which is preliminary data.</text>
</comment>
<dbReference type="Gene3D" id="1.20.1250.20">
    <property type="entry name" value="MFS general substrate transporter like domains"/>
    <property type="match status" value="2"/>
</dbReference>
<evidence type="ECO:0000256" key="7">
    <source>
        <dbReference type="ARBA" id="ARBA00023136"/>
    </source>
</evidence>
<dbReference type="OrthoDB" id="3639251at2759"/>
<dbReference type="SUPFAM" id="SSF103473">
    <property type="entry name" value="MFS general substrate transporter"/>
    <property type="match status" value="1"/>
</dbReference>
<dbReference type="InterPro" id="IPR000849">
    <property type="entry name" value="Sugar_P_transporter"/>
</dbReference>
<reference evidence="10 11" key="1">
    <citation type="submission" date="2020-08" db="EMBL/GenBank/DDBJ databases">
        <authorList>
            <person name="Hejnol A."/>
        </authorList>
    </citation>
    <scope>NUCLEOTIDE SEQUENCE [LARGE SCALE GENOMIC DNA]</scope>
</reference>
<comment type="similarity">
    <text evidence="2">Belongs to the major facilitator superfamily. Organophosphate:Pi antiporter (OPA) (TC 2.A.1.4) family.</text>
</comment>
<evidence type="ECO:0000256" key="5">
    <source>
        <dbReference type="ARBA" id="ARBA00022692"/>
    </source>
</evidence>
<dbReference type="Proteomes" id="UP000549394">
    <property type="component" value="Unassembled WGS sequence"/>
</dbReference>
<feature type="transmembrane region" description="Helical" evidence="8">
    <location>
        <begin position="137"/>
        <end position="158"/>
    </location>
</feature>
<evidence type="ECO:0000313" key="11">
    <source>
        <dbReference type="Proteomes" id="UP000549394"/>
    </source>
</evidence>
<keyword evidence="4" id="KW-0762">Sugar transport</keyword>
<sequence>MKLSLKFRQIVIFVLGWVAYASTYFLRKPLGVIKVDLKSELLFSKSQLGWLDAALLFPYAMSQMFLGAVGDRFGARRTFAITLFISALSMITFGNWSSFYILVTLLFINGAAQAHCWPNCGKILGTWFSDKSRNSIFGLFGASAFVGGIVGTTLAVFLQAKYGWRNVFVLPSLITGTISLLLFFFFRESNEIGIDIPGRESSKESGIETQNVQKLSLLQLWKVICVKECAIGMFSLKLVRYTMYMWLPMYLLNVLRYSKAQAGMFSTMFEIGGVAGSAVIGFVVDRLLGGKALIGVSISIFLSAICLILFIATSGWGVIVNSVFLLSAGALNCGPDSLLGGSISADLGERHGAAAAVTGLINGFGSVGGFIEGPLIGFIADVLGWTAVFYVMVIICFMGSIAVYRAARLYEINQSRRSKQPESGKEPTNV</sequence>
<accession>A0A7I8W8F6</accession>
<dbReference type="InterPro" id="IPR036259">
    <property type="entry name" value="MFS_trans_sf"/>
</dbReference>
<feature type="transmembrane region" description="Helical" evidence="8">
    <location>
        <begin position="264"/>
        <end position="285"/>
    </location>
</feature>
<evidence type="ECO:0000259" key="9">
    <source>
        <dbReference type="PROSITE" id="PS50850"/>
    </source>
</evidence>
<name>A0A7I8W8F6_9ANNE</name>
<dbReference type="Pfam" id="PF07690">
    <property type="entry name" value="MFS_1"/>
    <property type="match status" value="1"/>
</dbReference>
<evidence type="ECO:0000256" key="8">
    <source>
        <dbReference type="SAM" id="Phobius"/>
    </source>
</evidence>
<evidence type="ECO:0000256" key="1">
    <source>
        <dbReference type="ARBA" id="ARBA00004141"/>
    </source>
</evidence>
<dbReference type="GO" id="GO:0016020">
    <property type="term" value="C:membrane"/>
    <property type="evidence" value="ECO:0007669"/>
    <property type="project" value="UniProtKB-SubCell"/>
</dbReference>
<feature type="domain" description="Major facilitator superfamily (MFS) profile" evidence="9">
    <location>
        <begin position="9"/>
        <end position="411"/>
    </location>
</feature>
<evidence type="ECO:0000256" key="3">
    <source>
        <dbReference type="ARBA" id="ARBA00022448"/>
    </source>
</evidence>
<feature type="transmembrane region" description="Helical" evidence="8">
    <location>
        <begin position="47"/>
        <end position="66"/>
    </location>
</feature>
<keyword evidence="7 8" id="KW-0472">Membrane</keyword>
<feature type="transmembrane region" description="Helical" evidence="8">
    <location>
        <begin position="292"/>
        <end position="312"/>
    </location>
</feature>
<evidence type="ECO:0000313" key="10">
    <source>
        <dbReference type="EMBL" id="CAD5124449.1"/>
    </source>
</evidence>